<reference evidence="2 3" key="1">
    <citation type="submission" date="2020-03" db="EMBL/GenBank/DDBJ databases">
        <title>Dissostichus mawsoni Genome sequencing and assembly.</title>
        <authorList>
            <person name="Park H."/>
        </authorList>
    </citation>
    <scope>NUCLEOTIDE SEQUENCE [LARGE SCALE GENOMIC DNA]</scope>
    <source>
        <strain evidence="2">DM0001</strain>
        <tissue evidence="2">Muscle</tissue>
    </source>
</reference>
<dbReference type="EMBL" id="JAAKFY010000007">
    <property type="protein sequence ID" value="KAF3854931.1"/>
    <property type="molecule type" value="Genomic_DNA"/>
</dbReference>
<name>A0A7J5Z1D5_DISMA</name>
<accession>A0A7J5Z1D5</accession>
<dbReference type="AlphaFoldDB" id="A0A7J5Z1D5"/>
<sequence>MYECRNTRELRSCHQDNYMFVPLLERHAHINPSISHSASLSSSMANSFPSGDTETDSDQLSGEFARALVNKGF</sequence>
<evidence type="ECO:0000256" key="1">
    <source>
        <dbReference type="SAM" id="MobiDB-lite"/>
    </source>
</evidence>
<dbReference type="Proteomes" id="UP000518266">
    <property type="component" value="Unassembled WGS sequence"/>
</dbReference>
<keyword evidence="3" id="KW-1185">Reference proteome</keyword>
<protein>
    <submittedName>
        <fullName evidence="2">Uncharacterized protein</fullName>
    </submittedName>
</protein>
<feature type="compositionally biased region" description="Low complexity" evidence="1">
    <location>
        <begin position="36"/>
        <end position="50"/>
    </location>
</feature>
<comment type="caution">
    <text evidence="2">The sequence shown here is derived from an EMBL/GenBank/DDBJ whole genome shotgun (WGS) entry which is preliminary data.</text>
</comment>
<evidence type="ECO:0000313" key="3">
    <source>
        <dbReference type="Proteomes" id="UP000518266"/>
    </source>
</evidence>
<feature type="region of interest" description="Disordered" evidence="1">
    <location>
        <begin position="36"/>
        <end position="61"/>
    </location>
</feature>
<evidence type="ECO:0000313" key="2">
    <source>
        <dbReference type="EMBL" id="KAF3854931.1"/>
    </source>
</evidence>
<gene>
    <name evidence="2" type="ORF">F7725_022986</name>
</gene>
<organism evidence="2 3">
    <name type="scientific">Dissostichus mawsoni</name>
    <name type="common">Antarctic cod</name>
    <dbReference type="NCBI Taxonomy" id="36200"/>
    <lineage>
        <taxon>Eukaryota</taxon>
        <taxon>Metazoa</taxon>
        <taxon>Chordata</taxon>
        <taxon>Craniata</taxon>
        <taxon>Vertebrata</taxon>
        <taxon>Euteleostomi</taxon>
        <taxon>Actinopterygii</taxon>
        <taxon>Neopterygii</taxon>
        <taxon>Teleostei</taxon>
        <taxon>Neoteleostei</taxon>
        <taxon>Acanthomorphata</taxon>
        <taxon>Eupercaria</taxon>
        <taxon>Perciformes</taxon>
        <taxon>Notothenioidei</taxon>
        <taxon>Nototheniidae</taxon>
        <taxon>Dissostichus</taxon>
    </lineage>
</organism>
<proteinExistence type="predicted"/>